<proteinExistence type="inferred from homology"/>
<dbReference type="PANTHER" id="PTHR39136:SF1">
    <property type="entry name" value="ALTERED INHERITANCE OF MITOCHONDRIA PROTEIN 11"/>
    <property type="match status" value="1"/>
</dbReference>
<comment type="subcellular location">
    <subcellularLocation>
        <location evidence="4">Membrane</location>
        <topology evidence="4">Multi-pass membrane protein</topology>
    </subcellularLocation>
</comment>
<dbReference type="RefSeq" id="XP_009227720.1">
    <property type="nucleotide sequence ID" value="XM_009229456.1"/>
</dbReference>
<reference evidence="8" key="1">
    <citation type="submission" date="2010-07" db="EMBL/GenBank/DDBJ databases">
        <title>The genome sequence of Gaeumannomyces graminis var. tritici strain R3-111a-1.</title>
        <authorList>
            <consortium name="The Broad Institute Genome Sequencing Platform"/>
            <person name="Ma L.-J."/>
            <person name="Dead R."/>
            <person name="Young S."/>
            <person name="Zeng Q."/>
            <person name="Koehrsen M."/>
            <person name="Alvarado L."/>
            <person name="Berlin A."/>
            <person name="Chapman S.B."/>
            <person name="Chen Z."/>
            <person name="Freedman E."/>
            <person name="Gellesch M."/>
            <person name="Goldberg J."/>
            <person name="Griggs A."/>
            <person name="Gujja S."/>
            <person name="Heilman E.R."/>
            <person name="Heiman D."/>
            <person name="Hepburn T."/>
            <person name="Howarth C."/>
            <person name="Jen D."/>
            <person name="Larson L."/>
            <person name="Mehta T."/>
            <person name="Neiman D."/>
            <person name="Pearson M."/>
            <person name="Roberts A."/>
            <person name="Saif S."/>
            <person name="Shea T."/>
            <person name="Shenoy N."/>
            <person name="Sisk P."/>
            <person name="Stolte C."/>
            <person name="Sykes S."/>
            <person name="Walk T."/>
            <person name="White J."/>
            <person name="Yandava C."/>
            <person name="Haas B."/>
            <person name="Nusbaum C."/>
            <person name="Birren B."/>
        </authorList>
    </citation>
    <scope>NUCLEOTIDE SEQUENCE [LARGE SCALE GENOMIC DNA]</scope>
    <source>
        <strain evidence="8">R3-111a-1</strain>
    </source>
</reference>
<dbReference type="EnsemblFungi" id="EJT70542">
    <property type="protein sequence ID" value="EJT70542"/>
    <property type="gene ID" value="GGTG_11565"/>
</dbReference>
<feature type="region of interest" description="Disordered" evidence="5">
    <location>
        <begin position="177"/>
        <end position="219"/>
    </location>
</feature>
<evidence type="ECO:0000313" key="8">
    <source>
        <dbReference type="Proteomes" id="UP000006039"/>
    </source>
</evidence>
<evidence type="ECO:0000313" key="7">
    <source>
        <dbReference type="EnsemblFungi" id="EJT70542"/>
    </source>
</evidence>
<dbReference type="VEuPathDB" id="FungiDB:GGTG_11565"/>
<dbReference type="InterPro" id="IPR038814">
    <property type="entry name" value="AIM11"/>
</dbReference>
<dbReference type="HOGENOM" id="CLU_084856_0_1_1"/>
<keyword evidence="8" id="KW-1185">Reference proteome</keyword>
<reference evidence="6" key="2">
    <citation type="submission" date="2010-07" db="EMBL/GenBank/DDBJ databases">
        <authorList>
            <consortium name="The Broad Institute Genome Sequencing Platform"/>
            <consortium name="Broad Institute Genome Sequencing Center for Infectious Disease"/>
            <person name="Ma L.-J."/>
            <person name="Dead R."/>
            <person name="Young S."/>
            <person name="Zeng Q."/>
            <person name="Koehrsen M."/>
            <person name="Alvarado L."/>
            <person name="Berlin A."/>
            <person name="Chapman S.B."/>
            <person name="Chen Z."/>
            <person name="Freedman E."/>
            <person name="Gellesch M."/>
            <person name="Goldberg J."/>
            <person name="Griggs A."/>
            <person name="Gujja S."/>
            <person name="Heilman E.R."/>
            <person name="Heiman D."/>
            <person name="Hepburn T."/>
            <person name="Howarth C."/>
            <person name="Jen D."/>
            <person name="Larson L."/>
            <person name="Mehta T."/>
            <person name="Neiman D."/>
            <person name="Pearson M."/>
            <person name="Roberts A."/>
            <person name="Saif S."/>
            <person name="Shea T."/>
            <person name="Shenoy N."/>
            <person name="Sisk P."/>
            <person name="Stolte C."/>
            <person name="Sykes S."/>
            <person name="Walk T."/>
            <person name="White J."/>
            <person name="Yandava C."/>
            <person name="Haas B."/>
            <person name="Nusbaum C."/>
            <person name="Birren B."/>
        </authorList>
    </citation>
    <scope>NUCLEOTIDE SEQUENCE</scope>
    <source>
        <strain evidence="6">R3-111a-1</strain>
    </source>
</reference>
<evidence type="ECO:0000256" key="2">
    <source>
        <dbReference type="ARBA" id="ARBA00022989"/>
    </source>
</evidence>
<evidence type="ECO:0000256" key="3">
    <source>
        <dbReference type="ARBA" id="ARBA00023136"/>
    </source>
</evidence>
<reference evidence="6" key="3">
    <citation type="submission" date="2010-09" db="EMBL/GenBank/DDBJ databases">
        <title>Annotation of Gaeumannomyces graminis var. tritici R3-111a-1.</title>
        <authorList>
            <consortium name="The Broad Institute Genome Sequencing Platform"/>
            <person name="Ma L.-J."/>
            <person name="Dead R."/>
            <person name="Young S.K."/>
            <person name="Zeng Q."/>
            <person name="Gargeya S."/>
            <person name="Fitzgerald M."/>
            <person name="Haas B."/>
            <person name="Abouelleil A."/>
            <person name="Alvarado L."/>
            <person name="Arachchi H.M."/>
            <person name="Berlin A."/>
            <person name="Brown A."/>
            <person name="Chapman S.B."/>
            <person name="Chen Z."/>
            <person name="Dunbar C."/>
            <person name="Freedman E."/>
            <person name="Gearin G."/>
            <person name="Gellesch M."/>
            <person name="Goldberg J."/>
            <person name="Griggs A."/>
            <person name="Gujja S."/>
            <person name="Heiman D."/>
            <person name="Howarth C."/>
            <person name="Larson L."/>
            <person name="Lui A."/>
            <person name="MacDonald P.J.P."/>
            <person name="Mehta T."/>
            <person name="Montmayeur A."/>
            <person name="Murphy C."/>
            <person name="Neiman D."/>
            <person name="Pearson M."/>
            <person name="Priest M."/>
            <person name="Roberts A."/>
            <person name="Saif S."/>
            <person name="Shea T."/>
            <person name="Shenoy N."/>
            <person name="Sisk P."/>
            <person name="Stolte C."/>
            <person name="Sykes S."/>
            <person name="Yandava C."/>
            <person name="Wortman J."/>
            <person name="Nusbaum C."/>
            <person name="Birren B."/>
        </authorList>
    </citation>
    <scope>NUCLEOTIDE SEQUENCE</scope>
    <source>
        <strain evidence="6">R3-111a-1</strain>
    </source>
</reference>
<feature type="region of interest" description="Disordered" evidence="5">
    <location>
        <begin position="1"/>
        <end position="44"/>
    </location>
</feature>
<reference evidence="7" key="4">
    <citation type="journal article" date="2015" name="G3 (Bethesda)">
        <title>Genome sequences of three phytopathogenic species of the Magnaporthaceae family of fungi.</title>
        <authorList>
            <person name="Okagaki L.H."/>
            <person name="Nunes C.C."/>
            <person name="Sailsbery J."/>
            <person name="Clay B."/>
            <person name="Brown D."/>
            <person name="John T."/>
            <person name="Oh Y."/>
            <person name="Young N."/>
            <person name="Fitzgerald M."/>
            <person name="Haas B.J."/>
            <person name="Zeng Q."/>
            <person name="Young S."/>
            <person name="Adiconis X."/>
            <person name="Fan L."/>
            <person name="Levin J.Z."/>
            <person name="Mitchell T.K."/>
            <person name="Okubara P.A."/>
            <person name="Farman M.L."/>
            <person name="Kohn L.M."/>
            <person name="Birren B."/>
            <person name="Ma L.-J."/>
            <person name="Dean R.A."/>
        </authorList>
    </citation>
    <scope>NUCLEOTIDE SEQUENCE</scope>
    <source>
        <strain evidence="7">R3-111a-1</strain>
    </source>
</reference>
<comment type="similarity">
    <text evidence="4">Belongs to the AIM11 family.</text>
</comment>
<evidence type="ECO:0000313" key="6">
    <source>
        <dbReference type="EMBL" id="EJT70542.1"/>
    </source>
</evidence>
<feature type="compositionally biased region" description="Pro residues" evidence="5">
    <location>
        <begin position="13"/>
        <end position="27"/>
    </location>
</feature>
<protein>
    <recommendedName>
        <fullName evidence="4">Altered inheritance of mitochondria protein 11</fullName>
    </recommendedName>
</protein>
<dbReference type="GO" id="GO:0005739">
    <property type="term" value="C:mitochondrion"/>
    <property type="evidence" value="ECO:0007669"/>
    <property type="project" value="TreeGrafter"/>
</dbReference>
<dbReference type="PANTHER" id="PTHR39136">
    <property type="entry name" value="ALTERED INHERITANCE OF MITOCHONDRIA PROTEIN 11"/>
    <property type="match status" value="1"/>
</dbReference>
<dbReference type="eggNOG" id="ENOG502S3SI">
    <property type="taxonomic scope" value="Eukaryota"/>
</dbReference>
<dbReference type="GO" id="GO:0016020">
    <property type="term" value="C:membrane"/>
    <property type="evidence" value="ECO:0007669"/>
    <property type="project" value="UniProtKB-SubCell"/>
</dbReference>
<evidence type="ECO:0000256" key="5">
    <source>
        <dbReference type="SAM" id="MobiDB-lite"/>
    </source>
</evidence>
<dbReference type="AlphaFoldDB" id="J3PDJ2"/>
<keyword evidence="1" id="KW-0812">Transmembrane</keyword>
<gene>
    <name evidence="7" type="primary">20352023</name>
    <name evidence="4" type="synonym">AIM11</name>
    <name evidence="6" type="ORF">GGTG_11565</name>
</gene>
<evidence type="ECO:0000256" key="1">
    <source>
        <dbReference type="ARBA" id="ARBA00022692"/>
    </source>
</evidence>
<keyword evidence="3" id="KW-0472">Membrane</keyword>
<name>J3PDJ2_GAET3</name>
<keyword evidence="2" id="KW-1133">Transmembrane helix</keyword>
<dbReference type="OrthoDB" id="3558022at2759"/>
<accession>J3PDJ2</accession>
<organism evidence="6">
    <name type="scientific">Gaeumannomyces tritici (strain R3-111a-1)</name>
    <name type="common">Wheat and barley take-all root rot fungus</name>
    <name type="synonym">Gaeumannomyces graminis var. tritici</name>
    <dbReference type="NCBI Taxonomy" id="644352"/>
    <lineage>
        <taxon>Eukaryota</taxon>
        <taxon>Fungi</taxon>
        <taxon>Dikarya</taxon>
        <taxon>Ascomycota</taxon>
        <taxon>Pezizomycotina</taxon>
        <taxon>Sordariomycetes</taxon>
        <taxon>Sordariomycetidae</taxon>
        <taxon>Magnaporthales</taxon>
        <taxon>Magnaporthaceae</taxon>
        <taxon>Gaeumannomyces</taxon>
    </lineage>
</organism>
<reference evidence="7" key="5">
    <citation type="submission" date="2018-04" db="UniProtKB">
        <authorList>
            <consortium name="EnsemblFungi"/>
        </authorList>
    </citation>
    <scope>IDENTIFICATION</scope>
    <source>
        <strain evidence="7">R3-111a-1</strain>
    </source>
</reference>
<dbReference type="STRING" id="644352.J3PDJ2"/>
<feature type="compositionally biased region" description="Basic and acidic residues" evidence="5">
    <location>
        <begin position="177"/>
        <end position="191"/>
    </location>
</feature>
<dbReference type="GeneID" id="20352023"/>
<dbReference type="EMBL" id="GL385401">
    <property type="protein sequence ID" value="EJT70542.1"/>
    <property type="molecule type" value="Genomic_DNA"/>
</dbReference>
<sequence>MFSWFSSSKPAKDPAPPAATAPPPPAPSASSSAKTQLERLRRQDQLRELQQQDRAANSALSPRSLKQLGLFFAGAGFLLWSTSVTRRAVARKQLAAAPKFYHPSTYQKPTAAARDGAGGPATDPDADGGMIAAQALGLATLNVFSFAIMMTGGLSWGFDISSVDELRGRAREHIMGEAAGKTDEESEKEVQEWMEGVLSRLKKNDGPALADKPQDKEER</sequence>
<dbReference type="Proteomes" id="UP000006039">
    <property type="component" value="Unassembled WGS sequence"/>
</dbReference>
<evidence type="ECO:0000256" key="4">
    <source>
        <dbReference type="RuleBase" id="RU367098"/>
    </source>
</evidence>